<dbReference type="PROSITE" id="PS51078">
    <property type="entry name" value="ICLR_ED"/>
    <property type="match status" value="1"/>
</dbReference>
<comment type="caution">
    <text evidence="6">The sequence shown here is derived from an EMBL/GenBank/DDBJ whole genome shotgun (WGS) entry which is preliminary data.</text>
</comment>
<dbReference type="AlphaFoldDB" id="A0AAX0RT33"/>
<proteinExistence type="predicted"/>
<dbReference type="InterPro" id="IPR036390">
    <property type="entry name" value="WH_DNA-bd_sf"/>
</dbReference>
<dbReference type="SUPFAM" id="SSF55781">
    <property type="entry name" value="GAF domain-like"/>
    <property type="match status" value="1"/>
</dbReference>
<dbReference type="GO" id="GO:0003700">
    <property type="term" value="F:DNA-binding transcription factor activity"/>
    <property type="evidence" value="ECO:0007669"/>
    <property type="project" value="TreeGrafter"/>
</dbReference>
<dbReference type="PROSITE" id="PS51077">
    <property type="entry name" value="HTH_ICLR"/>
    <property type="match status" value="1"/>
</dbReference>
<evidence type="ECO:0000259" key="5">
    <source>
        <dbReference type="PROSITE" id="PS51078"/>
    </source>
</evidence>
<organism evidence="6 7">
    <name type="scientific">Peribacillus butanolivorans</name>
    <dbReference type="NCBI Taxonomy" id="421767"/>
    <lineage>
        <taxon>Bacteria</taxon>
        <taxon>Bacillati</taxon>
        <taxon>Bacillota</taxon>
        <taxon>Bacilli</taxon>
        <taxon>Bacillales</taxon>
        <taxon>Bacillaceae</taxon>
        <taxon>Peribacillus</taxon>
    </lineage>
</organism>
<feature type="domain" description="IclR-ED" evidence="5">
    <location>
        <begin position="64"/>
        <end position="246"/>
    </location>
</feature>
<evidence type="ECO:0000259" key="4">
    <source>
        <dbReference type="PROSITE" id="PS51077"/>
    </source>
</evidence>
<dbReference type="Pfam" id="PF09339">
    <property type="entry name" value="HTH_IclR"/>
    <property type="match status" value="1"/>
</dbReference>
<keyword evidence="3" id="KW-0804">Transcription</keyword>
<dbReference type="SUPFAM" id="SSF46785">
    <property type="entry name" value="Winged helix' DNA-binding domain"/>
    <property type="match status" value="1"/>
</dbReference>
<dbReference type="Proteomes" id="UP000220106">
    <property type="component" value="Unassembled WGS sequence"/>
</dbReference>
<dbReference type="Gene3D" id="3.30.450.40">
    <property type="match status" value="1"/>
</dbReference>
<evidence type="ECO:0000256" key="3">
    <source>
        <dbReference type="ARBA" id="ARBA00023163"/>
    </source>
</evidence>
<dbReference type="GO" id="GO:0045892">
    <property type="term" value="P:negative regulation of DNA-templated transcription"/>
    <property type="evidence" value="ECO:0007669"/>
    <property type="project" value="TreeGrafter"/>
</dbReference>
<dbReference type="RefSeq" id="WP_098174741.1">
    <property type="nucleotide sequence ID" value="NZ_NUEQ01000004.1"/>
</dbReference>
<dbReference type="Gene3D" id="1.10.10.10">
    <property type="entry name" value="Winged helix-like DNA-binding domain superfamily/Winged helix DNA-binding domain"/>
    <property type="match status" value="1"/>
</dbReference>
<dbReference type="InterPro" id="IPR029016">
    <property type="entry name" value="GAF-like_dom_sf"/>
</dbReference>
<accession>A0AAX0RT33</accession>
<sequence>MQTINRAIEVLKSFSPEEKELTLADFHRKLGLSKSSLQRILNTLVSQGLIDKNEERKSYRLGIELYFLGHLVEKNSNLMSVAKPEMKSLSEFFGETVCLSIIHQNMRKCIGYVASNHELRSLTYIGQYSPLYAGASAKSLLSLLSDYEVNKLLDSMTLEPITKETITDKEKLKQEIQVIREQGYAMSKSERVVGSFSISAPIKERYNKDFLSISLVIPTARVDESKIELYIKLVKETAFNISKKFT</sequence>
<dbReference type="Pfam" id="PF01614">
    <property type="entry name" value="IclR_C"/>
    <property type="match status" value="1"/>
</dbReference>
<dbReference type="InterPro" id="IPR036388">
    <property type="entry name" value="WH-like_DNA-bd_sf"/>
</dbReference>
<evidence type="ECO:0008006" key="8">
    <source>
        <dbReference type="Google" id="ProtNLM"/>
    </source>
</evidence>
<dbReference type="InterPro" id="IPR014757">
    <property type="entry name" value="Tscrpt_reg_IclR_C"/>
</dbReference>
<gene>
    <name evidence="6" type="ORF">CN689_02400</name>
</gene>
<dbReference type="GO" id="GO:0003677">
    <property type="term" value="F:DNA binding"/>
    <property type="evidence" value="ECO:0007669"/>
    <property type="project" value="UniProtKB-KW"/>
</dbReference>
<dbReference type="EMBL" id="NUEQ01000004">
    <property type="protein sequence ID" value="PEJ37763.1"/>
    <property type="molecule type" value="Genomic_DNA"/>
</dbReference>
<dbReference type="PANTHER" id="PTHR30136">
    <property type="entry name" value="HELIX-TURN-HELIX TRANSCRIPTIONAL REGULATOR, ICLR FAMILY"/>
    <property type="match status" value="1"/>
</dbReference>
<dbReference type="PANTHER" id="PTHR30136:SF24">
    <property type="entry name" value="HTH-TYPE TRANSCRIPTIONAL REPRESSOR ALLR"/>
    <property type="match status" value="1"/>
</dbReference>
<evidence type="ECO:0000256" key="2">
    <source>
        <dbReference type="ARBA" id="ARBA00023125"/>
    </source>
</evidence>
<evidence type="ECO:0000313" key="7">
    <source>
        <dbReference type="Proteomes" id="UP000220106"/>
    </source>
</evidence>
<evidence type="ECO:0000256" key="1">
    <source>
        <dbReference type="ARBA" id="ARBA00023015"/>
    </source>
</evidence>
<dbReference type="InterPro" id="IPR005471">
    <property type="entry name" value="Tscrpt_reg_IclR_N"/>
</dbReference>
<evidence type="ECO:0000313" key="6">
    <source>
        <dbReference type="EMBL" id="PEJ37763.1"/>
    </source>
</evidence>
<dbReference type="SMART" id="SM00346">
    <property type="entry name" value="HTH_ICLR"/>
    <property type="match status" value="1"/>
</dbReference>
<protein>
    <recommendedName>
        <fullName evidence="8">IclR family transcriptional regulator</fullName>
    </recommendedName>
</protein>
<keyword evidence="1" id="KW-0805">Transcription regulation</keyword>
<dbReference type="InterPro" id="IPR050707">
    <property type="entry name" value="HTH_MetabolicPath_Reg"/>
</dbReference>
<keyword evidence="2" id="KW-0238">DNA-binding</keyword>
<reference evidence="6 7" key="1">
    <citation type="submission" date="2017-09" db="EMBL/GenBank/DDBJ databases">
        <title>Large-scale bioinformatics analysis of Bacillus genomes uncovers conserved roles of natural products in bacterial physiology.</title>
        <authorList>
            <consortium name="Agbiome Team Llc"/>
            <person name="Bleich R.M."/>
            <person name="Kirk G.J."/>
            <person name="Santa Maria K.C."/>
            <person name="Allen S.E."/>
            <person name="Farag S."/>
            <person name="Shank E.A."/>
            <person name="Bowers A."/>
        </authorList>
    </citation>
    <scope>NUCLEOTIDE SEQUENCE [LARGE SCALE GENOMIC DNA]</scope>
    <source>
        <strain evidence="6 7">AFS003229</strain>
    </source>
</reference>
<feature type="domain" description="HTH iclR-type" evidence="4">
    <location>
        <begin position="1"/>
        <end position="63"/>
    </location>
</feature>
<name>A0AAX0RT33_9BACI</name>